<evidence type="ECO:0000259" key="9">
    <source>
        <dbReference type="Pfam" id="PF01494"/>
    </source>
</evidence>
<feature type="signal peptide" evidence="8">
    <location>
        <begin position="1"/>
        <end position="18"/>
    </location>
</feature>
<comment type="caution">
    <text evidence="10">The sequence shown here is derived from an EMBL/GenBank/DDBJ whole genome shotgun (WGS) entry which is preliminary data.</text>
</comment>
<dbReference type="Proteomes" id="UP000275281">
    <property type="component" value="Unassembled WGS sequence"/>
</dbReference>
<dbReference type="PANTHER" id="PTHR43876:SF10">
    <property type="entry name" value="3-DEMETHOXYUBIQUINOL 3-HYDROXYLASE"/>
    <property type="match status" value="1"/>
</dbReference>
<sequence>MKYDFCVVGGGMVGSAMALAVAALGHQVAWVSGPSVKPFNPVSEPDVRMSALSKGSIDFLMGLDAWSYVTAMRCKQYDTLTVWEGDASPASFYAREMGSDYLGYFVENRLVQLACEQALSHYSNVHRVADCQVVSCEGTAPIRVALQNGDTIEANWLIGADGGRSVVRHQAGILTSGWQYTQQAMGIIVELTEDSGSETWQQFHPTGPRALLPMHDKFAALIWYDDAHRLKAISALNENHLVKEITANFPARLPAIDRVVSFAQFPLTRMHARTYMSGNTLLVGDAAHLVNPLAGQGVNMGFGDAKCLAKVMGEYNPHSPYAAVFVDKLKTAFAQKRRRENTTMMLTLDAVYNVFKVPAEPVRLLRQLGLFAAHRSGPLKTAALKRAAGLLDF</sequence>
<dbReference type="UniPathway" id="UPA00232"/>
<name>A0A3N5Z8H9_9ALTE</name>
<keyword evidence="6" id="KW-0560">Oxidoreductase</keyword>
<keyword evidence="7" id="KW-0503">Monooxygenase</keyword>
<evidence type="ECO:0000256" key="6">
    <source>
        <dbReference type="ARBA" id="ARBA00023002"/>
    </source>
</evidence>
<keyword evidence="5" id="KW-0274">FAD</keyword>
<dbReference type="NCBIfam" id="TIGR01988">
    <property type="entry name" value="Ubi-OHases"/>
    <property type="match status" value="1"/>
</dbReference>
<evidence type="ECO:0000256" key="7">
    <source>
        <dbReference type="ARBA" id="ARBA00023033"/>
    </source>
</evidence>
<organism evidence="10 11">
    <name type="scientific">Alteromonas sediminis</name>
    <dbReference type="NCBI Taxonomy" id="2259342"/>
    <lineage>
        <taxon>Bacteria</taxon>
        <taxon>Pseudomonadati</taxon>
        <taxon>Pseudomonadota</taxon>
        <taxon>Gammaproteobacteria</taxon>
        <taxon>Alteromonadales</taxon>
        <taxon>Alteromonadaceae</taxon>
        <taxon>Alteromonas/Salinimonas group</taxon>
        <taxon>Alteromonas</taxon>
    </lineage>
</organism>
<evidence type="ECO:0000313" key="10">
    <source>
        <dbReference type="EMBL" id="RPJ67164.1"/>
    </source>
</evidence>
<reference evidence="10 11" key="1">
    <citation type="submission" date="2018-11" db="EMBL/GenBank/DDBJ databases">
        <authorList>
            <person name="Ye M.-Q."/>
            <person name="Du Z.-J."/>
        </authorList>
    </citation>
    <scope>NUCLEOTIDE SEQUENCE [LARGE SCALE GENOMIC DNA]</scope>
    <source>
        <strain evidence="10 11">U0105</strain>
    </source>
</reference>
<feature type="chain" id="PRO_5017989530" evidence="8">
    <location>
        <begin position="19"/>
        <end position="393"/>
    </location>
</feature>
<evidence type="ECO:0000256" key="4">
    <source>
        <dbReference type="ARBA" id="ARBA00022630"/>
    </source>
</evidence>
<dbReference type="RefSeq" id="WP_165870427.1">
    <property type="nucleotide sequence ID" value="NZ_JBHRSN010000015.1"/>
</dbReference>
<comment type="similarity">
    <text evidence="3">Belongs to the UbiH/COQ6 family.</text>
</comment>
<gene>
    <name evidence="10" type="primary">ubiF</name>
    <name evidence="10" type="synonym">yleB</name>
    <name evidence="10" type="ORF">DRW07_06380</name>
</gene>
<evidence type="ECO:0000313" key="11">
    <source>
        <dbReference type="Proteomes" id="UP000275281"/>
    </source>
</evidence>
<dbReference type="AlphaFoldDB" id="A0A3N5Z8H9"/>
<dbReference type="Gene3D" id="3.50.50.60">
    <property type="entry name" value="FAD/NAD(P)-binding domain"/>
    <property type="match status" value="2"/>
</dbReference>
<dbReference type="InterPro" id="IPR010971">
    <property type="entry name" value="UbiH/COQ6"/>
</dbReference>
<keyword evidence="8" id="KW-0732">Signal</keyword>
<dbReference type="Pfam" id="PF01494">
    <property type="entry name" value="FAD_binding_3"/>
    <property type="match status" value="1"/>
</dbReference>
<evidence type="ECO:0000256" key="8">
    <source>
        <dbReference type="SAM" id="SignalP"/>
    </source>
</evidence>
<accession>A0A3N5Z8H9</accession>
<dbReference type="GO" id="GO:0071949">
    <property type="term" value="F:FAD binding"/>
    <property type="evidence" value="ECO:0007669"/>
    <property type="project" value="InterPro"/>
</dbReference>
<protein>
    <submittedName>
        <fullName evidence="10">2-octaprenyl-3-methyl-6-methoxy-1,4-benzoquinol hydroxylase</fullName>
    </submittedName>
</protein>
<dbReference type="InterPro" id="IPR036188">
    <property type="entry name" value="FAD/NAD-bd_sf"/>
</dbReference>
<dbReference type="PANTHER" id="PTHR43876">
    <property type="entry name" value="UBIQUINONE BIOSYNTHESIS MONOOXYGENASE COQ6, MITOCHONDRIAL"/>
    <property type="match status" value="1"/>
</dbReference>
<dbReference type="SUPFAM" id="SSF51905">
    <property type="entry name" value="FAD/NAD(P)-binding domain"/>
    <property type="match status" value="1"/>
</dbReference>
<keyword evidence="4" id="KW-0285">Flavoprotein</keyword>
<evidence type="ECO:0000256" key="5">
    <source>
        <dbReference type="ARBA" id="ARBA00022827"/>
    </source>
</evidence>
<dbReference type="GO" id="GO:0006744">
    <property type="term" value="P:ubiquinone biosynthetic process"/>
    <property type="evidence" value="ECO:0007669"/>
    <property type="project" value="UniProtKB-UniPathway"/>
</dbReference>
<proteinExistence type="inferred from homology"/>
<dbReference type="InterPro" id="IPR002938">
    <property type="entry name" value="FAD-bd"/>
</dbReference>
<comment type="pathway">
    <text evidence="2">Cofactor biosynthesis; ubiquinone biosynthesis.</text>
</comment>
<evidence type="ECO:0000256" key="1">
    <source>
        <dbReference type="ARBA" id="ARBA00001974"/>
    </source>
</evidence>
<dbReference type="PRINTS" id="PR00420">
    <property type="entry name" value="RNGMNOXGNASE"/>
</dbReference>
<comment type="cofactor">
    <cofactor evidence="1">
        <name>FAD</name>
        <dbReference type="ChEBI" id="CHEBI:57692"/>
    </cofactor>
</comment>
<evidence type="ECO:0000256" key="2">
    <source>
        <dbReference type="ARBA" id="ARBA00004749"/>
    </source>
</evidence>
<evidence type="ECO:0000256" key="3">
    <source>
        <dbReference type="ARBA" id="ARBA00005349"/>
    </source>
</evidence>
<dbReference type="EMBL" id="RPOK01000002">
    <property type="protein sequence ID" value="RPJ67164.1"/>
    <property type="molecule type" value="Genomic_DNA"/>
</dbReference>
<dbReference type="GO" id="GO:0008682">
    <property type="term" value="F:3-demethoxyubiquinol 3-hydroxylase activity"/>
    <property type="evidence" value="ECO:0007669"/>
    <property type="project" value="TreeGrafter"/>
</dbReference>
<dbReference type="InterPro" id="IPR051205">
    <property type="entry name" value="UbiH/COQ6_monooxygenase"/>
</dbReference>
<feature type="domain" description="FAD-binding" evidence="9">
    <location>
        <begin position="3"/>
        <end position="312"/>
    </location>
</feature>
<keyword evidence="11" id="KW-1185">Reference proteome</keyword>